<proteinExistence type="predicted"/>
<feature type="region of interest" description="Disordered" evidence="1">
    <location>
        <begin position="31"/>
        <end position="53"/>
    </location>
</feature>
<dbReference type="Gene3D" id="6.10.160.20">
    <property type="match status" value="1"/>
</dbReference>
<feature type="domain" description="Histone deacetylase complex subunit SAP30 Sin3 binding" evidence="2">
    <location>
        <begin position="65"/>
        <end position="105"/>
    </location>
</feature>
<dbReference type="Pfam" id="PF13867">
    <property type="entry name" value="SAP30_Sin3_bdg"/>
    <property type="match status" value="1"/>
</dbReference>
<evidence type="ECO:0000313" key="4">
    <source>
        <dbReference type="Proteomes" id="UP000054498"/>
    </source>
</evidence>
<dbReference type="InterPro" id="IPR038291">
    <property type="entry name" value="SAP30_C_sf"/>
</dbReference>
<dbReference type="EMBL" id="KK102620">
    <property type="protein sequence ID" value="KIY97321.1"/>
    <property type="molecule type" value="Genomic_DNA"/>
</dbReference>
<feature type="region of interest" description="Disordered" evidence="1">
    <location>
        <begin position="111"/>
        <end position="130"/>
    </location>
</feature>
<evidence type="ECO:0000259" key="2">
    <source>
        <dbReference type="Pfam" id="PF13867"/>
    </source>
</evidence>
<gene>
    <name evidence="3" type="ORF">MNEG_10640</name>
</gene>
<evidence type="ECO:0000256" key="1">
    <source>
        <dbReference type="SAM" id="MobiDB-lite"/>
    </source>
</evidence>
<sequence length="161" mass="16825">MGRLSKRTIQCRAARQQRLLKQQAAAAALGDSRAPGAGAQRPAGHAAAAAHAPARSPSALLLRKLGTASLQRYLQAHSIDLDPECAADKEELVSATARHFSMSEVGALPAAAARPAAPAPLPSPPRHPSLDAAQLRRVDESAVLISFVRALRRDSSSESSC</sequence>
<dbReference type="RefSeq" id="XP_013896341.1">
    <property type="nucleotide sequence ID" value="XM_014040887.1"/>
</dbReference>
<dbReference type="AlphaFoldDB" id="A0A0D2M877"/>
<feature type="compositionally biased region" description="Pro residues" evidence="1">
    <location>
        <begin position="117"/>
        <end position="127"/>
    </location>
</feature>
<dbReference type="Proteomes" id="UP000054498">
    <property type="component" value="Unassembled WGS sequence"/>
</dbReference>
<dbReference type="InterPro" id="IPR025718">
    <property type="entry name" value="SAP30_Sin3-bd"/>
</dbReference>
<organism evidence="3 4">
    <name type="scientific">Monoraphidium neglectum</name>
    <dbReference type="NCBI Taxonomy" id="145388"/>
    <lineage>
        <taxon>Eukaryota</taxon>
        <taxon>Viridiplantae</taxon>
        <taxon>Chlorophyta</taxon>
        <taxon>core chlorophytes</taxon>
        <taxon>Chlorophyceae</taxon>
        <taxon>CS clade</taxon>
        <taxon>Sphaeropleales</taxon>
        <taxon>Selenastraceae</taxon>
        <taxon>Monoraphidium</taxon>
    </lineage>
</organism>
<keyword evidence="4" id="KW-1185">Reference proteome</keyword>
<accession>A0A0D2M877</accession>
<reference evidence="3 4" key="1">
    <citation type="journal article" date="2013" name="BMC Genomics">
        <title>Reconstruction of the lipid metabolism for the microalga Monoraphidium neglectum from its genome sequence reveals characteristics suitable for biofuel production.</title>
        <authorList>
            <person name="Bogen C."/>
            <person name="Al-Dilaimi A."/>
            <person name="Albersmeier A."/>
            <person name="Wichmann J."/>
            <person name="Grundmann M."/>
            <person name="Rupp O."/>
            <person name="Lauersen K.J."/>
            <person name="Blifernez-Klassen O."/>
            <person name="Kalinowski J."/>
            <person name="Goesmann A."/>
            <person name="Mussgnug J.H."/>
            <person name="Kruse O."/>
        </authorList>
    </citation>
    <scope>NUCLEOTIDE SEQUENCE [LARGE SCALE GENOMIC DNA]</scope>
    <source>
        <strain evidence="3 4">SAG 48.87</strain>
    </source>
</reference>
<name>A0A0D2M877_9CHLO</name>
<evidence type="ECO:0000313" key="3">
    <source>
        <dbReference type="EMBL" id="KIY97321.1"/>
    </source>
</evidence>
<protein>
    <recommendedName>
        <fullName evidence="2">Histone deacetylase complex subunit SAP30 Sin3 binding domain-containing protein</fullName>
    </recommendedName>
</protein>
<dbReference type="KEGG" id="mng:MNEG_10640"/>
<dbReference type="GeneID" id="25727823"/>